<dbReference type="EMBL" id="JBHUEE010000015">
    <property type="protein sequence ID" value="MFD1719859.1"/>
    <property type="molecule type" value="Genomic_DNA"/>
</dbReference>
<dbReference type="SUPFAM" id="SSF56112">
    <property type="entry name" value="Protein kinase-like (PK-like)"/>
    <property type="match status" value="1"/>
</dbReference>
<keyword evidence="3" id="KW-1185">Reference proteome</keyword>
<evidence type="ECO:0000313" key="3">
    <source>
        <dbReference type="Proteomes" id="UP001597277"/>
    </source>
</evidence>
<dbReference type="PANTHER" id="PTHR21310">
    <property type="entry name" value="AMINOGLYCOSIDE PHOSPHOTRANSFERASE-RELATED-RELATED"/>
    <property type="match status" value="1"/>
</dbReference>
<protein>
    <submittedName>
        <fullName evidence="2">Phosphotransferase</fullName>
    </submittedName>
</protein>
<evidence type="ECO:0000259" key="1">
    <source>
        <dbReference type="Pfam" id="PF01636"/>
    </source>
</evidence>
<proteinExistence type="predicted"/>
<feature type="domain" description="Aminoglycoside phosphotransferase" evidence="1">
    <location>
        <begin position="89"/>
        <end position="190"/>
    </location>
</feature>
<organism evidence="2 3">
    <name type="scientific">Georgenia deserti</name>
    <dbReference type="NCBI Taxonomy" id="2093781"/>
    <lineage>
        <taxon>Bacteria</taxon>
        <taxon>Bacillati</taxon>
        <taxon>Actinomycetota</taxon>
        <taxon>Actinomycetes</taxon>
        <taxon>Micrococcales</taxon>
        <taxon>Bogoriellaceae</taxon>
        <taxon>Georgenia</taxon>
    </lineage>
</organism>
<dbReference type="InterPro" id="IPR011009">
    <property type="entry name" value="Kinase-like_dom_sf"/>
</dbReference>
<dbReference type="InterPro" id="IPR002575">
    <property type="entry name" value="Aminoglycoside_PTrfase"/>
</dbReference>
<dbReference type="PANTHER" id="PTHR21310:SF40">
    <property type="entry name" value="AMINOGLYCOSIDE PHOSPHOTRANSFERASE DOMAIN-CONTAINING PROTEIN-RELATED"/>
    <property type="match status" value="1"/>
</dbReference>
<dbReference type="RefSeq" id="WP_388010995.1">
    <property type="nucleotide sequence ID" value="NZ_JBHUEE010000015.1"/>
</dbReference>
<reference evidence="3" key="1">
    <citation type="journal article" date="2019" name="Int. J. Syst. Evol. Microbiol.">
        <title>The Global Catalogue of Microorganisms (GCM) 10K type strain sequencing project: providing services to taxonomists for standard genome sequencing and annotation.</title>
        <authorList>
            <consortium name="The Broad Institute Genomics Platform"/>
            <consortium name="The Broad Institute Genome Sequencing Center for Infectious Disease"/>
            <person name="Wu L."/>
            <person name="Ma J."/>
        </authorList>
    </citation>
    <scope>NUCLEOTIDE SEQUENCE [LARGE SCALE GENOMIC DNA]</scope>
    <source>
        <strain evidence="3">JCM 17130</strain>
    </source>
</reference>
<accession>A0ABW4LAA1</accession>
<dbReference type="Proteomes" id="UP001597277">
    <property type="component" value="Unassembled WGS sequence"/>
</dbReference>
<evidence type="ECO:0000313" key="2">
    <source>
        <dbReference type="EMBL" id="MFD1719859.1"/>
    </source>
</evidence>
<comment type="caution">
    <text evidence="2">The sequence shown here is derived from an EMBL/GenBank/DDBJ whole genome shotgun (WGS) entry which is preliminary data.</text>
</comment>
<name>A0ABW4LAA1_9MICO</name>
<dbReference type="Gene3D" id="3.90.1200.10">
    <property type="match status" value="1"/>
</dbReference>
<sequence length="234" mass="25332">MTGPVGPLIASGRDAEIFELGDGLVLRRARDGRSLAEEAAVMAAARAGGVPVPAVHEVTDDGAVVLDKVTGPTLQTELLRRSWRTRAAAGVLHELHETVHRVASPAGLAPSGIPGTTLLHLDLHPMNVLMSPDGPVLIDWANARSGPPEADLANTWVILATSTVDAPWWMRAAVSTLRNRLVADYVADLDQAAVSALLPELVARRAGDRYVSDHERRRLEAWLRRTASRRRRRL</sequence>
<dbReference type="Pfam" id="PF01636">
    <property type="entry name" value="APH"/>
    <property type="match status" value="1"/>
</dbReference>
<dbReference type="InterPro" id="IPR051678">
    <property type="entry name" value="AGP_Transferase"/>
</dbReference>
<gene>
    <name evidence="2" type="ORF">ACFSE6_18630</name>
</gene>